<sequence length="130" mass="13635">MNLSGWLAVCTTVKEGTVTTVIENKQVAEIKDVQIRGMLSGGKTNTGSVAFGGPEGWLSIMQAPEAAAVFADFQVGANPLACTVDGAKRDRACFGGDVFVMGRLLAYATADLDAWRGSIRLLVSHQTAEG</sequence>
<protein>
    <submittedName>
        <fullName evidence="1">Uncharacterized protein</fullName>
    </submittedName>
</protein>
<comment type="caution">
    <text evidence="1">The sequence shown here is derived from an EMBL/GenBank/DDBJ whole genome shotgun (WGS) entry which is preliminary data.</text>
</comment>
<dbReference type="AlphaFoldDB" id="A0AA44WE03"/>
<organism evidence="1 2">
    <name type="scientific">Verticillium dahliae</name>
    <name type="common">Verticillium wilt</name>
    <dbReference type="NCBI Taxonomy" id="27337"/>
    <lineage>
        <taxon>Eukaryota</taxon>
        <taxon>Fungi</taxon>
        <taxon>Dikarya</taxon>
        <taxon>Ascomycota</taxon>
        <taxon>Pezizomycotina</taxon>
        <taxon>Sordariomycetes</taxon>
        <taxon>Hypocreomycetidae</taxon>
        <taxon>Glomerellales</taxon>
        <taxon>Plectosphaerellaceae</taxon>
        <taxon>Verticillium</taxon>
    </lineage>
</organism>
<dbReference type="Proteomes" id="UP000236305">
    <property type="component" value="Unassembled WGS sequence"/>
</dbReference>
<dbReference type="GO" id="GO:0005975">
    <property type="term" value="P:carbohydrate metabolic process"/>
    <property type="evidence" value="ECO:0007669"/>
    <property type="project" value="InterPro"/>
</dbReference>
<evidence type="ECO:0000313" key="2">
    <source>
        <dbReference type="Proteomes" id="UP000236305"/>
    </source>
</evidence>
<accession>A0AA44WE03</accession>
<proteinExistence type="predicted"/>
<name>A0AA44WE03_VERDA</name>
<reference evidence="1 2" key="1">
    <citation type="submission" date="2017-12" db="EMBL/GenBank/DDBJ databases">
        <title>Comparative genomics yields insights into virulence evolution of Verticillium dahliae.</title>
        <authorList>
            <person name="Fan R."/>
            <person name="Armitage A.D."/>
            <person name="Cascant-Lopez E."/>
            <person name="Sobczyk M."/>
            <person name="Cockerton H.M."/>
            <person name="Harrison R.J."/>
        </authorList>
    </citation>
    <scope>NUCLEOTIDE SEQUENCE [LARGE SCALE GENOMIC DNA]</scope>
    <source>
        <strain evidence="1 2">12008</strain>
    </source>
</reference>
<evidence type="ECO:0000313" key="1">
    <source>
        <dbReference type="EMBL" id="PNH29822.1"/>
    </source>
</evidence>
<dbReference type="EMBL" id="MPSH01000024">
    <property type="protein sequence ID" value="PNH29822.1"/>
    <property type="molecule type" value="Genomic_DNA"/>
</dbReference>
<dbReference type="InterPro" id="IPR012341">
    <property type="entry name" value="6hp_glycosidase-like_sf"/>
</dbReference>
<dbReference type="Gene3D" id="1.50.10.10">
    <property type="match status" value="1"/>
</dbReference>
<gene>
    <name evidence="1" type="ORF">BJF96_g6921</name>
</gene>